<dbReference type="AlphaFoldDB" id="A0A917MD93"/>
<evidence type="ECO:0000313" key="1">
    <source>
        <dbReference type="EMBL" id="GGG89883.1"/>
    </source>
</evidence>
<gene>
    <name evidence="1" type="ORF">GCM10007415_25250</name>
</gene>
<proteinExistence type="predicted"/>
<organism evidence="1 2">
    <name type="scientific">Parapedobacter pyrenivorans</name>
    <dbReference type="NCBI Taxonomy" id="1305674"/>
    <lineage>
        <taxon>Bacteria</taxon>
        <taxon>Pseudomonadati</taxon>
        <taxon>Bacteroidota</taxon>
        <taxon>Sphingobacteriia</taxon>
        <taxon>Sphingobacteriales</taxon>
        <taxon>Sphingobacteriaceae</taxon>
        <taxon>Parapedobacter</taxon>
    </lineage>
</organism>
<sequence length="219" mass="24708">MKLDITKACADSLRTFTQNNYGIQLKSSHAHELVAAYFGYASRAALLADKKCPLSNLQDAEIIIMNTPTLFVEQRLKTLENLPSGLPSVDILAEGVYSPILIDDQLSGKIWAGIHEVAIAYAENRAFDNMRMMGMDQKELDWLTEVDIKPMETHVLIAVTFDYPAKAKKPMRYASVKITLPCIAGNIGYDKPEVMPTFYNGHMRDPDFRLRHGIDELWQ</sequence>
<comment type="caution">
    <text evidence="1">The sequence shown here is derived from an EMBL/GenBank/DDBJ whole genome shotgun (WGS) entry which is preliminary data.</text>
</comment>
<evidence type="ECO:0000313" key="2">
    <source>
        <dbReference type="Proteomes" id="UP000660862"/>
    </source>
</evidence>
<dbReference type="Proteomes" id="UP000660862">
    <property type="component" value="Unassembled WGS sequence"/>
</dbReference>
<reference evidence="1" key="2">
    <citation type="submission" date="2020-09" db="EMBL/GenBank/DDBJ databases">
        <authorList>
            <person name="Sun Q."/>
            <person name="Zhou Y."/>
        </authorList>
    </citation>
    <scope>NUCLEOTIDE SEQUENCE</scope>
    <source>
        <strain evidence="1">CGMCC 1.12195</strain>
    </source>
</reference>
<reference evidence="1" key="1">
    <citation type="journal article" date="2014" name="Int. J. Syst. Evol. Microbiol.">
        <title>Complete genome sequence of Corynebacterium casei LMG S-19264T (=DSM 44701T), isolated from a smear-ripened cheese.</title>
        <authorList>
            <consortium name="US DOE Joint Genome Institute (JGI-PGF)"/>
            <person name="Walter F."/>
            <person name="Albersmeier A."/>
            <person name="Kalinowski J."/>
            <person name="Ruckert C."/>
        </authorList>
    </citation>
    <scope>NUCLEOTIDE SEQUENCE</scope>
    <source>
        <strain evidence="1">CGMCC 1.12195</strain>
    </source>
</reference>
<protein>
    <submittedName>
        <fullName evidence="1">Uncharacterized protein</fullName>
    </submittedName>
</protein>
<name>A0A917MD93_9SPHI</name>
<keyword evidence="2" id="KW-1185">Reference proteome</keyword>
<dbReference type="RefSeq" id="WP_188506408.1">
    <property type="nucleotide sequence ID" value="NZ_BMER01000002.1"/>
</dbReference>
<dbReference type="EMBL" id="BMER01000002">
    <property type="protein sequence ID" value="GGG89883.1"/>
    <property type="molecule type" value="Genomic_DNA"/>
</dbReference>
<accession>A0A917MD93</accession>